<evidence type="ECO:0000313" key="3">
    <source>
        <dbReference type="Proteomes" id="UP000179072"/>
    </source>
</evidence>
<evidence type="ECO:0000313" key="2">
    <source>
        <dbReference type="EMBL" id="OGK44875.1"/>
    </source>
</evidence>
<gene>
    <name evidence="2" type="ORF">A2957_02525</name>
</gene>
<dbReference type="Gene3D" id="1.10.10.2830">
    <property type="match status" value="1"/>
</dbReference>
<name>A0A1F7INA9_9BACT</name>
<dbReference type="AlphaFoldDB" id="A0A1F7INA9"/>
<evidence type="ECO:0000259" key="1">
    <source>
        <dbReference type="Pfam" id="PF17762"/>
    </source>
</evidence>
<feature type="domain" description="ParB/Spo0J HTH" evidence="1">
    <location>
        <begin position="17"/>
        <end position="113"/>
    </location>
</feature>
<dbReference type="STRING" id="1802060.A2957_02525"/>
<organism evidence="2 3">
    <name type="scientific">Candidatus Roizmanbacteria bacterium RIFCSPLOWO2_01_FULL_38_11</name>
    <dbReference type="NCBI Taxonomy" id="1802060"/>
    <lineage>
        <taxon>Bacteria</taxon>
        <taxon>Candidatus Roizmaniibacteriota</taxon>
    </lineage>
</organism>
<dbReference type="Pfam" id="PF17762">
    <property type="entry name" value="HTH_ParB"/>
    <property type="match status" value="1"/>
</dbReference>
<protein>
    <recommendedName>
        <fullName evidence="1">ParB/Spo0J HTH domain-containing protein</fullName>
    </recommendedName>
</protein>
<proteinExistence type="predicted"/>
<sequence length="181" mass="20718">MVYTVEESLNILESSSDPFEKASVLNSLHKDYDLPIKDIASKLNKSSSYVCNMIRLLKIPDLVRDGFYSNMISLTHLAILARLKKSEDIISAYDEVLKHSFSCPQTEEYVREKLYGIIADGEYANSEIYQQIKKKFGSLDARLTVKIVQSRIRLRILLEAKGNVNETNEVLGKLLRDDKRK</sequence>
<dbReference type="InterPro" id="IPR041468">
    <property type="entry name" value="HTH_ParB/Spo0J"/>
</dbReference>
<dbReference type="Proteomes" id="UP000179072">
    <property type="component" value="Unassembled WGS sequence"/>
</dbReference>
<comment type="caution">
    <text evidence="2">The sequence shown here is derived from an EMBL/GenBank/DDBJ whole genome shotgun (WGS) entry which is preliminary data.</text>
</comment>
<accession>A0A1F7INA9</accession>
<reference evidence="2 3" key="1">
    <citation type="journal article" date="2016" name="Nat. Commun.">
        <title>Thousands of microbial genomes shed light on interconnected biogeochemical processes in an aquifer system.</title>
        <authorList>
            <person name="Anantharaman K."/>
            <person name="Brown C.T."/>
            <person name="Hug L.A."/>
            <person name="Sharon I."/>
            <person name="Castelle C.J."/>
            <person name="Probst A.J."/>
            <person name="Thomas B.C."/>
            <person name="Singh A."/>
            <person name="Wilkins M.J."/>
            <person name="Karaoz U."/>
            <person name="Brodie E.L."/>
            <person name="Williams K.H."/>
            <person name="Hubbard S.S."/>
            <person name="Banfield J.F."/>
        </authorList>
    </citation>
    <scope>NUCLEOTIDE SEQUENCE [LARGE SCALE GENOMIC DNA]</scope>
</reference>
<dbReference type="SUPFAM" id="SSF109709">
    <property type="entry name" value="KorB DNA-binding domain-like"/>
    <property type="match status" value="1"/>
</dbReference>
<dbReference type="EMBL" id="MGAK01000010">
    <property type="protein sequence ID" value="OGK44875.1"/>
    <property type="molecule type" value="Genomic_DNA"/>
</dbReference>